<accession>M2UZV4</accession>
<dbReference type="EMBL" id="AOBS01000064">
    <property type="protein sequence ID" value="EMD99101.1"/>
    <property type="molecule type" value="Genomic_DNA"/>
</dbReference>
<evidence type="ECO:0000313" key="3">
    <source>
        <dbReference type="Proteomes" id="UP000011700"/>
    </source>
</evidence>
<evidence type="ECO:0008006" key="4">
    <source>
        <dbReference type="Google" id="ProtNLM"/>
    </source>
</evidence>
<dbReference type="PATRIC" id="fig|1212548.4.peg.3145"/>
<protein>
    <recommendedName>
        <fullName evidence="4">DUF1127 domain-containing protein</fullName>
    </recommendedName>
</protein>
<dbReference type="eggNOG" id="ENOG50320ZS">
    <property type="taxonomic scope" value="Bacteria"/>
</dbReference>
<evidence type="ECO:0000313" key="2">
    <source>
        <dbReference type="EMBL" id="EMD99101.1"/>
    </source>
</evidence>
<name>M2UZV4_STUST</name>
<reference evidence="2 3" key="1">
    <citation type="journal article" date="2013" name="Genome Announc.">
        <title>Draft Genome of Pseudomonas stutzeri Strain NF13, a Nitrogen Fixer Isolated from the Galapagos Rift Hydrothermal Vent.</title>
        <authorList>
            <person name="Pena A."/>
            <person name="Busquets A."/>
            <person name="Gomila M."/>
            <person name="Mayol J."/>
            <person name="Bosch R."/>
            <person name="Nogales B."/>
            <person name="Garcia-Valdes E."/>
            <person name="Bennasar A."/>
            <person name="Lalucat J."/>
        </authorList>
    </citation>
    <scope>NUCLEOTIDE SEQUENCE [LARGE SCALE GENOMIC DNA]</scope>
    <source>
        <strain evidence="2 3">NF13</strain>
    </source>
</reference>
<organism evidence="2 3">
    <name type="scientific">Stutzerimonas stutzeri NF13</name>
    <dbReference type="NCBI Taxonomy" id="1212548"/>
    <lineage>
        <taxon>Bacteria</taxon>
        <taxon>Pseudomonadati</taxon>
        <taxon>Pseudomonadota</taxon>
        <taxon>Gammaproteobacteria</taxon>
        <taxon>Pseudomonadales</taxon>
        <taxon>Pseudomonadaceae</taxon>
        <taxon>Stutzerimonas</taxon>
    </lineage>
</organism>
<dbReference type="AlphaFoldDB" id="M2UZV4"/>
<gene>
    <name evidence="2" type="ORF">B381_15993</name>
</gene>
<comment type="caution">
    <text evidence="2">The sequence shown here is derived from an EMBL/GenBank/DDBJ whole genome shotgun (WGS) entry which is preliminary data.</text>
</comment>
<proteinExistence type="predicted"/>
<feature type="region of interest" description="Disordered" evidence="1">
    <location>
        <begin position="1"/>
        <end position="25"/>
    </location>
</feature>
<dbReference type="Proteomes" id="UP000011700">
    <property type="component" value="Unassembled WGS sequence"/>
</dbReference>
<sequence>MATVSEAEVSMSGERRDTCVRQPSEPQMPDFYLPAMWPLGLQRSLHDWFRAWRQRRLYRRLLKLDDRQLASRDLDRRRLGEMAQAPLRQLVAQRRKRCSPACPAR</sequence>
<evidence type="ECO:0000256" key="1">
    <source>
        <dbReference type="SAM" id="MobiDB-lite"/>
    </source>
</evidence>